<gene>
    <name evidence="2" type="ORF">THII_3859</name>
</gene>
<dbReference type="KEGG" id="tig:THII_3859"/>
<feature type="domain" description="Fumarate reductase/succinate dehydrogenase flavoprotein-like C-terminal" evidence="1">
    <location>
        <begin position="2"/>
        <end position="58"/>
    </location>
</feature>
<dbReference type="InterPro" id="IPR037099">
    <property type="entry name" value="Fum_R/Succ_DH_flav-like_C_sf"/>
</dbReference>
<reference evidence="2 3" key="1">
    <citation type="journal article" date="2014" name="ISME J.">
        <title>Ecophysiology of Thioploca ingrica as revealed by the complete genome sequence supplemented with proteomic evidence.</title>
        <authorList>
            <person name="Kojima H."/>
            <person name="Ogura Y."/>
            <person name="Yamamoto N."/>
            <person name="Togashi T."/>
            <person name="Mori H."/>
            <person name="Watanabe T."/>
            <person name="Nemoto F."/>
            <person name="Kurokawa K."/>
            <person name="Hayashi T."/>
            <person name="Fukui M."/>
        </authorList>
    </citation>
    <scope>NUCLEOTIDE SEQUENCE [LARGE SCALE GENOMIC DNA]</scope>
</reference>
<dbReference type="STRING" id="40754.THII_3859"/>
<keyword evidence="3" id="KW-1185">Reference proteome</keyword>
<evidence type="ECO:0000313" key="3">
    <source>
        <dbReference type="Proteomes" id="UP000031623"/>
    </source>
</evidence>
<dbReference type="OrthoDB" id="9806724at2"/>
<evidence type="ECO:0000313" key="2">
    <source>
        <dbReference type="EMBL" id="BAP58156.1"/>
    </source>
</evidence>
<name>A0A090BW83_9GAMM</name>
<dbReference type="GO" id="GO:0016491">
    <property type="term" value="F:oxidoreductase activity"/>
    <property type="evidence" value="ECO:0007669"/>
    <property type="project" value="InterPro"/>
</dbReference>
<dbReference type="Pfam" id="PF02910">
    <property type="entry name" value="Succ_DH_flav_C"/>
    <property type="match status" value="1"/>
</dbReference>
<dbReference type="EMBL" id="AP014633">
    <property type="protein sequence ID" value="BAP58156.1"/>
    <property type="molecule type" value="Genomic_DNA"/>
</dbReference>
<dbReference type="InterPro" id="IPR015939">
    <property type="entry name" value="Fum_Rdtase/Succ_DH_flav-like_C"/>
</dbReference>
<proteinExistence type="predicted"/>
<sequence length="59" mass="7018">MCGCHFREEHQTAEGEAQRDDDHYAYVAIWEYQGEDQPPQLHQEPLIFTHITPTPRCYK</sequence>
<dbReference type="SUPFAM" id="SSF46977">
    <property type="entry name" value="Succinate dehydrogenase/fumarate reductase flavoprotein C-terminal domain"/>
    <property type="match status" value="1"/>
</dbReference>
<organism evidence="2 3">
    <name type="scientific">Thioploca ingrica</name>
    <dbReference type="NCBI Taxonomy" id="40754"/>
    <lineage>
        <taxon>Bacteria</taxon>
        <taxon>Pseudomonadati</taxon>
        <taxon>Pseudomonadota</taxon>
        <taxon>Gammaproteobacteria</taxon>
        <taxon>Thiotrichales</taxon>
        <taxon>Thiotrichaceae</taxon>
        <taxon>Thioploca</taxon>
    </lineage>
</organism>
<dbReference type="HOGENOM" id="CLU_2959405_0_0_6"/>
<accession>A0A090BW83</accession>
<dbReference type="Proteomes" id="UP000031623">
    <property type="component" value="Chromosome"/>
</dbReference>
<dbReference type="AlphaFoldDB" id="A0A090BW83"/>
<protein>
    <submittedName>
        <fullName evidence="2">Succinate dehydrogenase flavoprotein subunit</fullName>
    </submittedName>
</protein>
<evidence type="ECO:0000259" key="1">
    <source>
        <dbReference type="Pfam" id="PF02910"/>
    </source>
</evidence>